<feature type="transmembrane region" description="Helical" evidence="1">
    <location>
        <begin position="225"/>
        <end position="244"/>
    </location>
</feature>
<feature type="transmembrane region" description="Helical" evidence="1">
    <location>
        <begin position="47"/>
        <end position="66"/>
    </location>
</feature>
<dbReference type="EMBL" id="CAADGD010000146">
    <property type="protein sequence ID" value="VFK72878.1"/>
    <property type="molecule type" value="Genomic_DNA"/>
</dbReference>
<dbReference type="AlphaFoldDB" id="A0A451B3L6"/>
<proteinExistence type="predicted"/>
<dbReference type="EMBL" id="CAADFZ010000154">
    <property type="protein sequence ID" value="VFK67655.1"/>
    <property type="molecule type" value="Genomic_DNA"/>
</dbReference>
<feature type="transmembrane region" description="Helical" evidence="1">
    <location>
        <begin position="109"/>
        <end position="133"/>
    </location>
</feature>
<accession>A0A451B3L6</accession>
<evidence type="ECO:0000313" key="3">
    <source>
        <dbReference type="EMBL" id="VFK72878.1"/>
    </source>
</evidence>
<evidence type="ECO:0000256" key="1">
    <source>
        <dbReference type="SAM" id="Phobius"/>
    </source>
</evidence>
<gene>
    <name evidence="2" type="ORF">BECKUNK1418G_GA0071005_11544</name>
    <name evidence="3" type="ORF">BECKUNK1418H_GA0071006_11464</name>
</gene>
<sequence length="274" mass="29620">MSLGKITTGVATLSVALILARYLLEQHFATRVPTVNAIRLRQLDESYYWLWQGLESAIFLVALLILPTLVGGLTVQRSLNGNGSHVAALGRIFRFSIVGIAVFLSTQAFFVLVAGVLALFGWVGMVVVVLNLLESPISWNGQPLAMILVGPVAAYWLSRQPITVTNRNDANRETHAGALIPSKFCVLFTWGTSIGLGLGGALNFFFYPKVHQLFEMRCDLCAWKVFIVLAAVSFVPALTTVGIYGGTRLNTLKPPCLGGWMLGGAVAMVVLITP</sequence>
<organism evidence="3">
    <name type="scientific">Candidatus Kentrum sp. UNK</name>
    <dbReference type="NCBI Taxonomy" id="2126344"/>
    <lineage>
        <taxon>Bacteria</taxon>
        <taxon>Pseudomonadati</taxon>
        <taxon>Pseudomonadota</taxon>
        <taxon>Gammaproteobacteria</taxon>
        <taxon>Candidatus Kentrum</taxon>
    </lineage>
</organism>
<reference evidence="3" key="1">
    <citation type="submission" date="2019-02" db="EMBL/GenBank/DDBJ databases">
        <authorList>
            <person name="Gruber-Vodicka R. H."/>
            <person name="Seah K. B. B."/>
        </authorList>
    </citation>
    <scope>NUCLEOTIDE SEQUENCE</scope>
    <source>
        <strain evidence="3">BECK_BY19</strain>
        <strain evidence="2">BECK_BY8</strain>
    </source>
</reference>
<keyword evidence="1" id="KW-1133">Transmembrane helix</keyword>
<feature type="transmembrane region" description="Helical" evidence="1">
    <location>
        <begin position="184"/>
        <end position="205"/>
    </location>
</feature>
<feature type="transmembrane region" description="Helical" evidence="1">
    <location>
        <begin position="86"/>
        <end position="104"/>
    </location>
</feature>
<keyword evidence="1" id="KW-0812">Transmembrane</keyword>
<protein>
    <submittedName>
        <fullName evidence="3">Uncharacterized protein</fullName>
    </submittedName>
</protein>
<feature type="transmembrane region" description="Helical" evidence="1">
    <location>
        <begin position="256"/>
        <end position="273"/>
    </location>
</feature>
<evidence type="ECO:0000313" key="2">
    <source>
        <dbReference type="EMBL" id="VFK67655.1"/>
    </source>
</evidence>
<name>A0A451B3L6_9GAMM</name>
<feature type="transmembrane region" description="Helical" evidence="1">
    <location>
        <begin position="139"/>
        <end position="157"/>
    </location>
</feature>
<keyword evidence="1" id="KW-0472">Membrane</keyword>